<dbReference type="EC" id="3.5.1.44" evidence="4"/>
<dbReference type="EC" id="3.1.1.61" evidence="4"/>
<evidence type="ECO:0000256" key="7">
    <source>
        <dbReference type="SAM" id="MobiDB-lite"/>
    </source>
</evidence>
<keyword evidence="11" id="KW-1185">Reference proteome</keyword>
<dbReference type="SMART" id="SM00448">
    <property type="entry name" value="REC"/>
    <property type="match status" value="1"/>
</dbReference>
<dbReference type="GO" id="GO:0000156">
    <property type="term" value="F:phosphorelay response regulator activity"/>
    <property type="evidence" value="ECO:0007669"/>
    <property type="project" value="InterPro"/>
</dbReference>
<gene>
    <name evidence="4" type="primary">cheB</name>
    <name evidence="10" type="ORF">EV696_10612</name>
</gene>
<dbReference type="Gene3D" id="3.40.50.180">
    <property type="entry name" value="Methylesterase CheB, C-terminal domain"/>
    <property type="match status" value="1"/>
</dbReference>
<comment type="domain">
    <text evidence="4">Contains a C-terminal catalytic domain, and an N-terminal region which modulates catalytic activity.</text>
</comment>
<dbReference type="Pfam" id="PF01339">
    <property type="entry name" value="CheB_methylest"/>
    <property type="match status" value="1"/>
</dbReference>
<dbReference type="InterPro" id="IPR000673">
    <property type="entry name" value="Sig_transdc_resp-reg_Me-estase"/>
</dbReference>
<dbReference type="PIRSF" id="PIRSF000876">
    <property type="entry name" value="RR_chemtxs_CheB"/>
    <property type="match status" value="1"/>
</dbReference>
<dbReference type="InterPro" id="IPR008248">
    <property type="entry name" value="CheB-like"/>
</dbReference>
<keyword evidence="4" id="KW-0963">Cytoplasm</keyword>
<dbReference type="GO" id="GO:0008984">
    <property type="term" value="F:protein-glutamate methylesterase activity"/>
    <property type="evidence" value="ECO:0007669"/>
    <property type="project" value="UniProtKB-UniRule"/>
</dbReference>
<name>A0A4R6UP16_9GAMM</name>
<evidence type="ECO:0000256" key="4">
    <source>
        <dbReference type="HAMAP-Rule" id="MF_00099"/>
    </source>
</evidence>
<dbReference type="InterPro" id="IPR001789">
    <property type="entry name" value="Sig_transdc_resp-reg_receiver"/>
</dbReference>
<feature type="compositionally biased region" description="Low complexity" evidence="7">
    <location>
        <begin position="146"/>
        <end position="165"/>
    </location>
</feature>
<feature type="domain" description="CheB-type methylesterase" evidence="9">
    <location>
        <begin position="186"/>
        <end position="371"/>
    </location>
</feature>
<comment type="subcellular location">
    <subcellularLocation>
        <location evidence="4">Cytoplasm</location>
    </subcellularLocation>
</comment>
<dbReference type="CDD" id="cd17541">
    <property type="entry name" value="REC_CheB-like"/>
    <property type="match status" value="1"/>
</dbReference>
<feature type="domain" description="Response regulatory" evidence="8">
    <location>
        <begin position="6"/>
        <end position="123"/>
    </location>
</feature>
<dbReference type="Gene3D" id="3.40.50.2300">
    <property type="match status" value="1"/>
</dbReference>
<evidence type="ECO:0000256" key="1">
    <source>
        <dbReference type="ARBA" id="ARBA00022500"/>
    </source>
</evidence>
<evidence type="ECO:0000259" key="8">
    <source>
        <dbReference type="PROSITE" id="PS50110"/>
    </source>
</evidence>
<evidence type="ECO:0000256" key="5">
    <source>
        <dbReference type="PROSITE-ProRule" id="PRU00050"/>
    </source>
</evidence>
<comment type="catalytic activity">
    <reaction evidence="4">
        <text>L-glutaminyl-[protein] + H2O = L-glutamyl-[protein] + NH4(+)</text>
        <dbReference type="Rhea" id="RHEA:16441"/>
        <dbReference type="Rhea" id="RHEA-COMP:10207"/>
        <dbReference type="Rhea" id="RHEA-COMP:10208"/>
        <dbReference type="ChEBI" id="CHEBI:15377"/>
        <dbReference type="ChEBI" id="CHEBI:28938"/>
        <dbReference type="ChEBI" id="CHEBI:29973"/>
        <dbReference type="ChEBI" id="CHEBI:30011"/>
        <dbReference type="EC" id="3.5.1.44"/>
    </reaction>
</comment>
<dbReference type="GO" id="GO:0006935">
    <property type="term" value="P:chemotaxis"/>
    <property type="evidence" value="ECO:0007669"/>
    <property type="project" value="UniProtKB-UniRule"/>
</dbReference>
<dbReference type="SUPFAM" id="SSF52738">
    <property type="entry name" value="Methylesterase CheB, C-terminal domain"/>
    <property type="match status" value="1"/>
</dbReference>
<evidence type="ECO:0000256" key="6">
    <source>
        <dbReference type="PROSITE-ProRule" id="PRU00169"/>
    </source>
</evidence>
<dbReference type="GO" id="GO:0050568">
    <property type="term" value="F:protein-glutamine glutaminase activity"/>
    <property type="evidence" value="ECO:0007669"/>
    <property type="project" value="UniProtKB-UniRule"/>
</dbReference>
<dbReference type="PANTHER" id="PTHR42872">
    <property type="entry name" value="PROTEIN-GLUTAMATE METHYLESTERASE/PROTEIN-GLUTAMINE GLUTAMINASE"/>
    <property type="match status" value="1"/>
</dbReference>
<feature type="active site" evidence="4 5">
    <location>
        <position position="316"/>
    </location>
</feature>
<feature type="modified residue" description="4-aspartylphosphate" evidence="4 6">
    <location>
        <position position="57"/>
    </location>
</feature>
<evidence type="ECO:0000256" key="2">
    <source>
        <dbReference type="ARBA" id="ARBA00022801"/>
    </source>
</evidence>
<dbReference type="EMBL" id="SNYM01000006">
    <property type="protein sequence ID" value="TDQ48572.1"/>
    <property type="molecule type" value="Genomic_DNA"/>
</dbReference>
<dbReference type="PROSITE" id="PS50122">
    <property type="entry name" value="CHEB"/>
    <property type="match status" value="1"/>
</dbReference>
<comment type="PTM">
    <text evidence="4">Phosphorylated by CheA. Phosphorylation of the N-terminal regulatory domain activates the methylesterase activity.</text>
</comment>
<comment type="catalytic activity">
    <reaction evidence="3 4">
        <text>[protein]-L-glutamate 5-O-methyl ester + H2O = L-glutamyl-[protein] + methanol + H(+)</text>
        <dbReference type="Rhea" id="RHEA:23236"/>
        <dbReference type="Rhea" id="RHEA-COMP:10208"/>
        <dbReference type="Rhea" id="RHEA-COMP:10311"/>
        <dbReference type="ChEBI" id="CHEBI:15377"/>
        <dbReference type="ChEBI" id="CHEBI:15378"/>
        <dbReference type="ChEBI" id="CHEBI:17790"/>
        <dbReference type="ChEBI" id="CHEBI:29973"/>
        <dbReference type="ChEBI" id="CHEBI:82795"/>
        <dbReference type="EC" id="3.1.1.61"/>
    </reaction>
</comment>
<dbReference type="SUPFAM" id="SSF52172">
    <property type="entry name" value="CheY-like"/>
    <property type="match status" value="1"/>
</dbReference>
<reference evidence="10 11" key="1">
    <citation type="submission" date="2019-03" db="EMBL/GenBank/DDBJ databases">
        <title>Genomic Encyclopedia of Type Strains, Phase IV (KMG-IV): sequencing the most valuable type-strain genomes for metagenomic binning, comparative biology and taxonomic classification.</title>
        <authorList>
            <person name="Goeker M."/>
        </authorList>
    </citation>
    <scope>NUCLEOTIDE SEQUENCE [LARGE SCALE GENOMIC DNA]</scope>
    <source>
        <strain evidence="10 11">DSM 103792</strain>
    </source>
</reference>
<dbReference type="Pfam" id="PF00072">
    <property type="entry name" value="Response_reg"/>
    <property type="match status" value="1"/>
</dbReference>
<comment type="similarity">
    <text evidence="4">Belongs to the CheB family.</text>
</comment>
<feature type="active site" evidence="4 5">
    <location>
        <position position="220"/>
    </location>
</feature>
<feature type="region of interest" description="Disordered" evidence="7">
    <location>
        <begin position="142"/>
        <end position="173"/>
    </location>
</feature>
<evidence type="ECO:0000256" key="3">
    <source>
        <dbReference type="ARBA" id="ARBA00048267"/>
    </source>
</evidence>
<sequence length="371" mass="39258">MALPVRVLVVDDSNFFCQRVVDILNADPEIRVVGVANNGQDAIRKAADLKPDLITMDVEMPVMDGITATRNITANQKVAILMLSSLTYEGARMTLDALNAGAVDFLLKSYEDVQNSSSMTATLLREKVRTIGREFQRKYAGGVARPAPSVKPATPTSPTTTLRPSAPAPAKPVEPARVALRKGTVKLVAIGSSTGGPVALQNVLGALPSSFPVPIVIAQHMPGTFTPAFAQRLDSICQIRVSEARDGDVLQRGHAYLAPGGKQMTLERSGDTVRLRVRDTDARLQYAPCVDVLFGSAAQAVGGAVLAVVMTGMGADGREGSRMLRNKGATIWAQDEASCVVYGMPQAVTAAGISHQSISLPEIGPRMATEV</sequence>
<keyword evidence="1 4" id="KW-0145">Chemotaxis</keyword>
<dbReference type="PANTHER" id="PTHR42872:SF3">
    <property type="entry name" value="PROTEIN-GLUTAMATE METHYLESTERASE_PROTEIN-GLUTAMINE GLUTAMINASE 1"/>
    <property type="match status" value="1"/>
</dbReference>
<comment type="function">
    <text evidence="4">Involved in chemotaxis. Part of a chemotaxis signal transduction system that modulates chemotaxis in response to various stimuli. Catalyzes the demethylation of specific methylglutamate residues introduced into the chemoreceptors (methyl-accepting chemotaxis proteins or MCP) by CheR. Also mediates the irreversible deamidation of specific glutamine residues to glutamic acid.</text>
</comment>
<dbReference type="GO" id="GO:0005737">
    <property type="term" value="C:cytoplasm"/>
    <property type="evidence" value="ECO:0007669"/>
    <property type="project" value="UniProtKB-SubCell"/>
</dbReference>
<dbReference type="CDD" id="cd16432">
    <property type="entry name" value="CheB_Rec"/>
    <property type="match status" value="1"/>
</dbReference>
<keyword evidence="4 6" id="KW-0597">Phosphoprotein</keyword>
<dbReference type="PROSITE" id="PS50110">
    <property type="entry name" value="RESPONSE_REGULATORY"/>
    <property type="match status" value="1"/>
</dbReference>
<dbReference type="NCBIfam" id="NF001965">
    <property type="entry name" value="PRK00742.1"/>
    <property type="match status" value="1"/>
</dbReference>
<evidence type="ECO:0000313" key="10">
    <source>
        <dbReference type="EMBL" id="TDQ48572.1"/>
    </source>
</evidence>
<feature type="active site" evidence="4 5">
    <location>
        <position position="193"/>
    </location>
</feature>
<evidence type="ECO:0000313" key="11">
    <source>
        <dbReference type="Proteomes" id="UP000295375"/>
    </source>
</evidence>
<dbReference type="HAMAP" id="MF_00099">
    <property type="entry name" value="CheB_chemtxs"/>
    <property type="match status" value="1"/>
</dbReference>
<organism evidence="10 11">
    <name type="scientific">Permianibacter aggregans</name>
    <dbReference type="NCBI Taxonomy" id="1510150"/>
    <lineage>
        <taxon>Bacteria</taxon>
        <taxon>Pseudomonadati</taxon>
        <taxon>Pseudomonadota</taxon>
        <taxon>Gammaproteobacteria</taxon>
        <taxon>Pseudomonadales</taxon>
        <taxon>Pseudomonadaceae</taxon>
        <taxon>Permianibacter</taxon>
    </lineage>
</organism>
<protein>
    <recommendedName>
        <fullName evidence="4">Protein-glutamate methylesterase/protein-glutamine glutaminase</fullName>
        <ecNumber evidence="4">3.1.1.61</ecNumber>
        <ecNumber evidence="4">3.5.1.44</ecNumber>
    </recommendedName>
</protein>
<comment type="caution">
    <text evidence="10">The sequence shown here is derived from an EMBL/GenBank/DDBJ whole genome shotgun (WGS) entry which is preliminary data.</text>
</comment>
<accession>A0A4R6UP16</accession>
<evidence type="ECO:0000259" key="9">
    <source>
        <dbReference type="PROSITE" id="PS50122"/>
    </source>
</evidence>
<keyword evidence="2 4" id="KW-0378">Hydrolase</keyword>
<dbReference type="AlphaFoldDB" id="A0A4R6UP16"/>
<proteinExistence type="inferred from homology"/>
<dbReference type="InterPro" id="IPR035909">
    <property type="entry name" value="CheB_C"/>
</dbReference>
<dbReference type="Proteomes" id="UP000295375">
    <property type="component" value="Unassembled WGS sequence"/>
</dbReference>
<dbReference type="InterPro" id="IPR011006">
    <property type="entry name" value="CheY-like_superfamily"/>
</dbReference>